<dbReference type="AlphaFoldDB" id="A0A166P2M9"/>
<evidence type="ECO:0000313" key="4">
    <source>
        <dbReference type="EMBL" id="KZP25642.1"/>
    </source>
</evidence>
<keyword evidence="1" id="KW-0862">Zinc</keyword>
<dbReference type="EMBL" id="KV417519">
    <property type="protein sequence ID" value="KZP25642.1"/>
    <property type="molecule type" value="Genomic_DNA"/>
</dbReference>
<evidence type="ECO:0000259" key="3">
    <source>
        <dbReference type="PROSITE" id="PS50157"/>
    </source>
</evidence>
<gene>
    <name evidence="4" type="ORF">FIBSPDRAFT_1041257</name>
</gene>
<dbReference type="PROSITE" id="PS00028">
    <property type="entry name" value="ZINC_FINGER_C2H2_1"/>
    <property type="match status" value="1"/>
</dbReference>
<organism evidence="4 5">
    <name type="scientific">Athelia psychrophila</name>
    <dbReference type="NCBI Taxonomy" id="1759441"/>
    <lineage>
        <taxon>Eukaryota</taxon>
        <taxon>Fungi</taxon>
        <taxon>Dikarya</taxon>
        <taxon>Basidiomycota</taxon>
        <taxon>Agaricomycotina</taxon>
        <taxon>Agaricomycetes</taxon>
        <taxon>Agaricomycetidae</taxon>
        <taxon>Atheliales</taxon>
        <taxon>Atheliaceae</taxon>
        <taxon>Athelia</taxon>
    </lineage>
</organism>
<protein>
    <recommendedName>
        <fullName evidence="3">C2H2-type domain-containing protein</fullName>
    </recommendedName>
</protein>
<dbReference type="OrthoDB" id="6105938at2759"/>
<dbReference type="STRING" id="436010.A0A166P2M9"/>
<sequence length="173" mass="18685">MPRQSVYGCGVTFINAAAKEQHARDVHSCNVTPDYCRKQFTSYHALESHVRAKHPRQCRAAECRRRIASSAGWKAHYRASPHHPHCGACGEGFQYREEVDAHRSLVHPPADIQVLVGAIERDPGVADAPLPVTAADSSAGGGSQPSAEIDSSIYEAVASSSLDEVDAVQSLRI</sequence>
<feature type="region of interest" description="Disordered" evidence="2">
    <location>
        <begin position="127"/>
        <end position="147"/>
    </location>
</feature>
<name>A0A166P2M9_9AGAM</name>
<evidence type="ECO:0000313" key="5">
    <source>
        <dbReference type="Proteomes" id="UP000076532"/>
    </source>
</evidence>
<evidence type="ECO:0000256" key="2">
    <source>
        <dbReference type="SAM" id="MobiDB-lite"/>
    </source>
</evidence>
<dbReference type="PROSITE" id="PS50157">
    <property type="entry name" value="ZINC_FINGER_C2H2_2"/>
    <property type="match status" value="1"/>
</dbReference>
<evidence type="ECO:0000256" key="1">
    <source>
        <dbReference type="PROSITE-ProRule" id="PRU00042"/>
    </source>
</evidence>
<reference evidence="4 5" key="1">
    <citation type="journal article" date="2016" name="Mol. Biol. Evol.">
        <title>Comparative Genomics of Early-Diverging Mushroom-Forming Fungi Provides Insights into the Origins of Lignocellulose Decay Capabilities.</title>
        <authorList>
            <person name="Nagy L.G."/>
            <person name="Riley R."/>
            <person name="Tritt A."/>
            <person name="Adam C."/>
            <person name="Daum C."/>
            <person name="Floudas D."/>
            <person name="Sun H."/>
            <person name="Yadav J.S."/>
            <person name="Pangilinan J."/>
            <person name="Larsson K.H."/>
            <person name="Matsuura K."/>
            <person name="Barry K."/>
            <person name="Labutti K."/>
            <person name="Kuo R."/>
            <person name="Ohm R.A."/>
            <person name="Bhattacharya S.S."/>
            <person name="Shirouzu T."/>
            <person name="Yoshinaga Y."/>
            <person name="Martin F.M."/>
            <person name="Grigoriev I.V."/>
            <person name="Hibbett D.S."/>
        </authorList>
    </citation>
    <scope>NUCLEOTIDE SEQUENCE [LARGE SCALE GENOMIC DNA]</scope>
    <source>
        <strain evidence="4 5">CBS 109695</strain>
    </source>
</reference>
<keyword evidence="5" id="KW-1185">Reference proteome</keyword>
<dbReference type="Proteomes" id="UP000076532">
    <property type="component" value="Unassembled WGS sequence"/>
</dbReference>
<dbReference type="GO" id="GO:0008270">
    <property type="term" value="F:zinc ion binding"/>
    <property type="evidence" value="ECO:0007669"/>
    <property type="project" value="UniProtKB-KW"/>
</dbReference>
<keyword evidence="1" id="KW-0479">Metal-binding</keyword>
<accession>A0A166P2M9</accession>
<proteinExistence type="predicted"/>
<feature type="domain" description="C2H2-type" evidence="3">
    <location>
        <begin position="27"/>
        <end position="54"/>
    </location>
</feature>
<keyword evidence="1" id="KW-0863">Zinc-finger</keyword>
<dbReference type="InterPro" id="IPR013087">
    <property type="entry name" value="Znf_C2H2_type"/>
</dbReference>